<dbReference type="InterPro" id="IPR044992">
    <property type="entry name" value="ChyE-like"/>
</dbReference>
<evidence type="ECO:0000259" key="2">
    <source>
        <dbReference type="Pfam" id="PF00117"/>
    </source>
</evidence>
<dbReference type="InterPro" id="IPR017926">
    <property type="entry name" value="GATASE"/>
</dbReference>
<dbReference type="PANTHER" id="PTHR42695">
    <property type="entry name" value="GLUTAMINE AMIDOTRANSFERASE YLR126C-RELATED"/>
    <property type="match status" value="1"/>
</dbReference>
<evidence type="ECO:0000313" key="3">
    <source>
        <dbReference type="EMBL" id="MBX7487915.1"/>
    </source>
</evidence>
<feature type="domain" description="Glutamine amidotransferase" evidence="2">
    <location>
        <begin position="19"/>
        <end position="200"/>
    </location>
</feature>
<gene>
    <name evidence="3" type="ORF">K3177_05255</name>
</gene>
<accession>A0ABS7JD07</accession>
<feature type="compositionally biased region" description="Basic and acidic residues" evidence="1">
    <location>
        <begin position="7"/>
        <end position="18"/>
    </location>
</feature>
<dbReference type="Gene3D" id="3.40.50.880">
    <property type="match status" value="1"/>
</dbReference>
<name>A0ABS7JD07_9SPHN</name>
<keyword evidence="4" id="KW-1185">Reference proteome</keyword>
<evidence type="ECO:0000313" key="4">
    <source>
        <dbReference type="Proteomes" id="UP000776651"/>
    </source>
</evidence>
<keyword evidence="3" id="KW-0315">Glutamine amidotransferase</keyword>
<dbReference type="SUPFAM" id="SSF52317">
    <property type="entry name" value="Class I glutamine amidotransferase-like"/>
    <property type="match status" value="1"/>
</dbReference>
<dbReference type="Pfam" id="PF00117">
    <property type="entry name" value="GATase"/>
    <property type="match status" value="1"/>
</dbReference>
<sequence>MAESGTSEDRANRRDDVGKSSGETYAATLEQLMPGCQIDIVRPSDDTSTPVSVADIVRYDSVFITGSPMHVYNDTPPVQRQIEFMQAVFKSGVPSFGSCAGLQIAVAAAGGRVRKMPERLEAGISRGLVRTSAGEGHALLAGRPAVWDAPALHGDEVEKLPEGAILLAGNRITPVQAVEIRHERGIFWGVQYHPELAIGEIAAALRREADALIDAGLVITCSDVNEVADSLDRLHREPDSRSARWRLGVDDQFASEEKRRTELLNFIEAIPALDCRER</sequence>
<evidence type="ECO:0000256" key="1">
    <source>
        <dbReference type="SAM" id="MobiDB-lite"/>
    </source>
</evidence>
<dbReference type="PROSITE" id="PS51273">
    <property type="entry name" value="GATASE_TYPE_1"/>
    <property type="match status" value="1"/>
</dbReference>
<dbReference type="EMBL" id="JAIGNQ010000001">
    <property type="protein sequence ID" value="MBX7487915.1"/>
    <property type="molecule type" value="Genomic_DNA"/>
</dbReference>
<comment type="caution">
    <text evidence="3">The sequence shown here is derived from an EMBL/GenBank/DDBJ whole genome shotgun (WGS) entry which is preliminary data.</text>
</comment>
<organism evidence="3 4">
    <name type="scientific">Qipengyuania pacifica</name>
    <dbReference type="NCBI Taxonomy" id="2860199"/>
    <lineage>
        <taxon>Bacteria</taxon>
        <taxon>Pseudomonadati</taxon>
        <taxon>Pseudomonadota</taxon>
        <taxon>Alphaproteobacteria</taxon>
        <taxon>Sphingomonadales</taxon>
        <taxon>Erythrobacteraceae</taxon>
        <taxon>Qipengyuania</taxon>
    </lineage>
</organism>
<dbReference type="PANTHER" id="PTHR42695:SF5">
    <property type="entry name" value="GLUTAMINE AMIDOTRANSFERASE YLR126C-RELATED"/>
    <property type="match status" value="1"/>
</dbReference>
<dbReference type="Proteomes" id="UP000776651">
    <property type="component" value="Unassembled WGS sequence"/>
</dbReference>
<reference evidence="3 4" key="1">
    <citation type="submission" date="2021-08" db="EMBL/GenBank/DDBJ databases">
        <title>Comparative Genomics Analysis of the Genus Qipengyuania Reveals Extensive Genetic Diversity and Metabolic Versatility, Including the Description of Fifteen Novel Species.</title>
        <authorList>
            <person name="Liu Y."/>
        </authorList>
    </citation>
    <scope>NUCLEOTIDE SEQUENCE [LARGE SCALE GENOMIC DNA]</scope>
    <source>
        <strain evidence="3 4">GH25</strain>
    </source>
</reference>
<proteinExistence type="predicted"/>
<feature type="region of interest" description="Disordered" evidence="1">
    <location>
        <begin position="1"/>
        <end position="20"/>
    </location>
</feature>
<dbReference type="InterPro" id="IPR029062">
    <property type="entry name" value="Class_I_gatase-like"/>
</dbReference>
<dbReference type="CDD" id="cd01741">
    <property type="entry name" value="GATase1_1"/>
    <property type="match status" value="1"/>
</dbReference>
<protein>
    <submittedName>
        <fullName evidence="3">Type 1 glutamine amidotransferase</fullName>
    </submittedName>
</protein>